<dbReference type="GO" id="GO:0004502">
    <property type="term" value="F:kynurenine 3-monooxygenase activity"/>
    <property type="evidence" value="ECO:0007669"/>
    <property type="project" value="UniProtKB-UniRule"/>
</dbReference>
<dbReference type="PRINTS" id="PR00420">
    <property type="entry name" value="RNGMNOXGNASE"/>
</dbReference>
<evidence type="ECO:0000256" key="5">
    <source>
        <dbReference type="ARBA" id="ARBA00022857"/>
    </source>
</evidence>
<dbReference type="InterPro" id="IPR027545">
    <property type="entry name" value="Kynurenine_monooxygenase"/>
</dbReference>
<keyword evidence="4 10" id="KW-0274">FAD</keyword>
<dbReference type="EMBL" id="AMYB01000007">
    <property type="protein sequence ID" value="OAC99750.1"/>
    <property type="molecule type" value="Genomic_DNA"/>
</dbReference>
<dbReference type="SUPFAM" id="SSF51905">
    <property type="entry name" value="FAD/NAD(P)-binding domain"/>
    <property type="match status" value="1"/>
</dbReference>
<dbReference type="VEuPathDB" id="FungiDB:MUCCIDRAFT_41627"/>
<keyword evidence="11" id="KW-0812">Transmembrane</keyword>
<dbReference type="GO" id="GO:0043420">
    <property type="term" value="P:anthranilate metabolic process"/>
    <property type="evidence" value="ECO:0007669"/>
    <property type="project" value="UniProtKB-UniRule"/>
</dbReference>
<dbReference type="Gene3D" id="3.50.50.60">
    <property type="entry name" value="FAD/NAD(P)-binding domain"/>
    <property type="match status" value="1"/>
</dbReference>
<comment type="similarity">
    <text evidence="10">Belongs to the aromatic-ring hydroxylase family. KMO subfamily.</text>
</comment>
<evidence type="ECO:0000256" key="9">
    <source>
        <dbReference type="ARBA" id="ARBA00047818"/>
    </source>
</evidence>
<accession>A0A168IAJ2</accession>
<dbReference type="Pfam" id="PF01494">
    <property type="entry name" value="FAD_binding_3"/>
    <property type="match status" value="1"/>
</dbReference>
<evidence type="ECO:0000256" key="6">
    <source>
        <dbReference type="ARBA" id="ARBA00023002"/>
    </source>
</evidence>
<dbReference type="AlphaFoldDB" id="A0A168IAJ2"/>
<feature type="transmembrane region" description="Helical" evidence="11">
    <location>
        <begin position="456"/>
        <end position="478"/>
    </location>
</feature>
<comment type="subcellular location">
    <subcellularLocation>
        <location evidence="10">Mitochondrion outer membrane</location>
    </subcellularLocation>
</comment>
<dbReference type="GO" id="GO:0005741">
    <property type="term" value="C:mitochondrial outer membrane"/>
    <property type="evidence" value="ECO:0007669"/>
    <property type="project" value="UniProtKB-SubCell"/>
</dbReference>
<sequence>MSSNSNQQKQAVVGIVGGGLVGALNAIYFAQRGWKVELYELRPDMRLPIHRESRRGKSINLALSERGLSALRGTGLNLEKTILEASVPMKARMVHIGKNGTQMSQAYDVNGQHINAVDRARLNELLLDEAESLANVTVYFEHRLLSADLDNNTLCAETDGTLRRLRACLSSDGKKTYRNDFIIGADGAYSKTRTQMMRSMRMDYNQQYIDTGYCELSMPPATGPDGKPTFALDPNHLHIWPRHTFMLIALPNPDFSFTCTLFMPFQMFEDIKTEDQLLAFFQEHFNDSIPLIGEAALKSDFFGNPRGSLVTVKASPHNYKDKSIIIGDAAHAMVPFYGQGMNCGFQDVEVLHQILDQHGIQPHVSEQGVISGLEKALNDYSNTRVKDAHAICDLAMYNYYEMRHAVTSYKFLARKKLEGAIHAVFPRLIIPLYTMVSFSTLPYSKAIDRWHRQTHWLNVAMMSTTVVTATAAATFVGLRYRKQLLNSFGHIVDSIKKLRQ</sequence>
<keyword evidence="11" id="KW-1133">Transmembrane helix</keyword>
<dbReference type="GO" id="GO:0019805">
    <property type="term" value="P:quinolinate biosynthetic process"/>
    <property type="evidence" value="ECO:0007669"/>
    <property type="project" value="UniProtKB-UniRule"/>
</dbReference>
<protein>
    <recommendedName>
        <fullName evidence="10">Kynurenine 3-monooxygenase</fullName>
        <ecNumber evidence="10">1.14.13.9</ecNumber>
    </recommendedName>
    <alternativeName>
        <fullName evidence="10">Biosynthesis of nicotinic acid protein 4</fullName>
    </alternativeName>
    <alternativeName>
        <fullName evidence="10">Kynurenine 3-hydroxylase</fullName>
    </alternativeName>
</protein>
<feature type="domain" description="FAD-binding" evidence="12">
    <location>
        <begin position="13"/>
        <end position="355"/>
    </location>
</feature>
<keyword evidence="10 11" id="KW-0472">Membrane</keyword>
<evidence type="ECO:0000256" key="11">
    <source>
        <dbReference type="SAM" id="Phobius"/>
    </source>
</evidence>
<evidence type="ECO:0000313" key="14">
    <source>
        <dbReference type="Proteomes" id="UP000077051"/>
    </source>
</evidence>
<dbReference type="OrthoDB" id="10053569at2759"/>
<evidence type="ECO:0000259" key="12">
    <source>
        <dbReference type="Pfam" id="PF01494"/>
    </source>
</evidence>
<proteinExistence type="inferred from homology"/>
<evidence type="ECO:0000256" key="2">
    <source>
        <dbReference type="ARBA" id="ARBA00022630"/>
    </source>
</evidence>
<dbReference type="UniPathway" id="UPA00253">
    <property type="reaction ID" value="UER00328"/>
</dbReference>
<keyword evidence="14" id="KW-1185">Reference proteome</keyword>
<keyword evidence="7 10" id="KW-0503">Monooxygenase</keyword>
<dbReference type="GO" id="GO:0034354">
    <property type="term" value="P:'de novo' NAD+ biosynthetic process from L-tryptophan"/>
    <property type="evidence" value="ECO:0007669"/>
    <property type="project" value="UniProtKB-UniRule"/>
</dbReference>
<dbReference type="GO" id="GO:0070189">
    <property type="term" value="P:kynurenine metabolic process"/>
    <property type="evidence" value="ECO:0007669"/>
    <property type="project" value="TreeGrafter"/>
</dbReference>
<name>A0A168IAJ2_MUCCL</name>
<keyword evidence="2 10" id="KW-0285">Flavoprotein</keyword>
<dbReference type="Proteomes" id="UP000077051">
    <property type="component" value="Unassembled WGS sequence"/>
</dbReference>
<dbReference type="GO" id="GO:0071949">
    <property type="term" value="F:FAD binding"/>
    <property type="evidence" value="ECO:0007669"/>
    <property type="project" value="InterPro"/>
</dbReference>
<dbReference type="EC" id="1.14.13.9" evidence="10"/>
<evidence type="ECO:0000256" key="3">
    <source>
        <dbReference type="ARBA" id="ARBA00022642"/>
    </source>
</evidence>
<evidence type="ECO:0000256" key="10">
    <source>
        <dbReference type="HAMAP-Rule" id="MF_03018"/>
    </source>
</evidence>
<keyword evidence="3 10" id="KW-0662">Pyridine nucleotide biosynthesis</keyword>
<comment type="pathway">
    <text evidence="10">Cofactor biosynthesis; NAD(+) biosynthesis; quinolinate from L-kynurenine: step 1/3.</text>
</comment>
<gene>
    <name evidence="10" type="primary">BNA4</name>
    <name evidence="13" type="ORF">MUCCIDRAFT_41627</name>
</gene>
<evidence type="ECO:0000256" key="1">
    <source>
        <dbReference type="ARBA" id="ARBA00001974"/>
    </source>
</evidence>
<dbReference type="GO" id="GO:0006569">
    <property type="term" value="P:L-tryptophan catabolic process"/>
    <property type="evidence" value="ECO:0007669"/>
    <property type="project" value="UniProtKB-UniRule"/>
</dbReference>
<dbReference type="FunFam" id="3.50.50.60:FF:000129">
    <property type="entry name" value="Kynurenine 3-monooxygenase"/>
    <property type="match status" value="1"/>
</dbReference>
<comment type="function">
    <text evidence="10">Catalyzes the hydroxylation of L-kynurenine (L-Kyn) to form 3-hydroxy-L-kynurenine (L-3OHKyn). Required for synthesis of quinolinic acid.</text>
</comment>
<evidence type="ECO:0000313" key="13">
    <source>
        <dbReference type="EMBL" id="OAC99750.1"/>
    </source>
</evidence>
<dbReference type="InterPro" id="IPR036188">
    <property type="entry name" value="FAD/NAD-bd_sf"/>
</dbReference>
<comment type="catalytic activity">
    <reaction evidence="9 10">
        <text>L-kynurenine + NADPH + O2 + H(+) = 3-hydroxy-L-kynurenine + NADP(+) + H2O</text>
        <dbReference type="Rhea" id="RHEA:20545"/>
        <dbReference type="ChEBI" id="CHEBI:15377"/>
        <dbReference type="ChEBI" id="CHEBI:15378"/>
        <dbReference type="ChEBI" id="CHEBI:15379"/>
        <dbReference type="ChEBI" id="CHEBI:57783"/>
        <dbReference type="ChEBI" id="CHEBI:57959"/>
        <dbReference type="ChEBI" id="CHEBI:58125"/>
        <dbReference type="ChEBI" id="CHEBI:58349"/>
        <dbReference type="EC" id="1.14.13.9"/>
    </reaction>
</comment>
<dbReference type="InterPro" id="IPR002938">
    <property type="entry name" value="FAD-bd"/>
</dbReference>
<reference evidence="13 14" key="1">
    <citation type="submission" date="2015-06" db="EMBL/GenBank/DDBJ databases">
        <title>Expansion of signal transduction pathways in fungi by whole-genome duplication.</title>
        <authorList>
            <consortium name="DOE Joint Genome Institute"/>
            <person name="Corrochano L.M."/>
            <person name="Kuo A."/>
            <person name="Marcet-Houben M."/>
            <person name="Polaino S."/>
            <person name="Salamov A."/>
            <person name="Villalobos J.M."/>
            <person name="Alvarez M.I."/>
            <person name="Avalos J."/>
            <person name="Benito E.P."/>
            <person name="Benoit I."/>
            <person name="Burger G."/>
            <person name="Camino L.P."/>
            <person name="Canovas D."/>
            <person name="Cerda-Olmedo E."/>
            <person name="Cheng J.-F."/>
            <person name="Dominguez A."/>
            <person name="Elias M."/>
            <person name="Eslava A.P."/>
            <person name="Glaser F."/>
            <person name="Grimwood J."/>
            <person name="Gutierrez G."/>
            <person name="Heitman J."/>
            <person name="Henrissat B."/>
            <person name="Iturriaga E.A."/>
            <person name="Lang B.F."/>
            <person name="Lavin J.L."/>
            <person name="Lee S."/>
            <person name="Li W."/>
            <person name="Lindquist E."/>
            <person name="Lopez-Garcia S."/>
            <person name="Luque E.M."/>
            <person name="Marcos A.T."/>
            <person name="Martin J."/>
            <person name="Mccluskey K."/>
            <person name="Medina H.R."/>
            <person name="Miralles-Duran A."/>
            <person name="Miyazaki A."/>
            <person name="Munoz-Torres E."/>
            <person name="Oguiza J.A."/>
            <person name="Ohm R."/>
            <person name="Olmedo M."/>
            <person name="Orejas M."/>
            <person name="Ortiz-Castellanos L."/>
            <person name="Pisabarro A.G."/>
            <person name="Rodriguez-Romero J."/>
            <person name="Ruiz-Herrera J."/>
            <person name="Ruiz-Vazquez R."/>
            <person name="Sanz C."/>
            <person name="Schackwitz W."/>
            <person name="Schmutz J."/>
            <person name="Shahriari M."/>
            <person name="Shelest E."/>
            <person name="Silva-Franco F."/>
            <person name="Soanes D."/>
            <person name="Syed K."/>
            <person name="Tagua V.G."/>
            <person name="Talbot N.J."/>
            <person name="Thon M."/>
            <person name="De Vries R.P."/>
            <person name="Wiebenga A."/>
            <person name="Yadav J.S."/>
            <person name="Braun E.L."/>
            <person name="Baker S."/>
            <person name="Garre V."/>
            <person name="Horwitz B."/>
            <person name="Torres-Martinez S."/>
            <person name="Idnurm A."/>
            <person name="Herrera-Estrella A."/>
            <person name="Gabaldon T."/>
            <person name="Grigoriev I.V."/>
        </authorList>
    </citation>
    <scope>NUCLEOTIDE SEQUENCE [LARGE SCALE GENOMIC DNA]</scope>
    <source>
        <strain evidence="13 14">CBS 277.49</strain>
    </source>
</reference>
<dbReference type="HAMAP" id="MF_01971">
    <property type="entry name" value="Kynurenine_monooxygenase"/>
    <property type="match status" value="1"/>
</dbReference>
<keyword evidence="8 10" id="KW-0496">Mitochondrion</keyword>
<comment type="cofactor">
    <cofactor evidence="1 10">
        <name>FAD</name>
        <dbReference type="ChEBI" id="CHEBI:57692"/>
    </cofactor>
</comment>
<keyword evidence="6 10" id="KW-0560">Oxidoreductase</keyword>
<evidence type="ECO:0000256" key="4">
    <source>
        <dbReference type="ARBA" id="ARBA00022827"/>
    </source>
</evidence>
<dbReference type="PANTHER" id="PTHR46028">
    <property type="entry name" value="KYNURENINE 3-MONOOXYGENASE"/>
    <property type="match status" value="1"/>
</dbReference>
<evidence type="ECO:0000256" key="7">
    <source>
        <dbReference type="ARBA" id="ARBA00023033"/>
    </source>
</evidence>
<feature type="transmembrane region" description="Helical" evidence="11">
    <location>
        <begin position="12"/>
        <end position="30"/>
    </location>
</feature>
<feature type="transmembrane region" description="Helical" evidence="11">
    <location>
        <begin position="424"/>
        <end position="444"/>
    </location>
</feature>
<keyword evidence="10" id="KW-1000">Mitochondrion outer membrane</keyword>
<dbReference type="STRING" id="747725.A0A168IAJ2"/>
<organism evidence="13 14">
    <name type="scientific">Mucor lusitanicus CBS 277.49</name>
    <dbReference type="NCBI Taxonomy" id="747725"/>
    <lineage>
        <taxon>Eukaryota</taxon>
        <taxon>Fungi</taxon>
        <taxon>Fungi incertae sedis</taxon>
        <taxon>Mucoromycota</taxon>
        <taxon>Mucoromycotina</taxon>
        <taxon>Mucoromycetes</taxon>
        <taxon>Mucorales</taxon>
        <taxon>Mucorineae</taxon>
        <taxon>Mucoraceae</taxon>
        <taxon>Mucor</taxon>
    </lineage>
</organism>
<comment type="caution">
    <text evidence="13">The sequence shown here is derived from an EMBL/GenBank/DDBJ whole genome shotgun (WGS) entry which is preliminary data.</text>
</comment>
<evidence type="ECO:0000256" key="8">
    <source>
        <dbReference type="ARBA" id="ARBA00023128"/>
    </source>
</evidence>
<dbReference type="PANTHER" id="PTHR46028:SF2">
    <property type="entry name" value="KYNURENINE 3-MONOOXYGENASE"/>
    <property type="match status" value="1"/>
</dbReference>
<keyword evidence="5 10" id="KW-0521">NADP</keyword>